<comment type="caution">
    <text evidence="7">The sequence shown here is derived from an EMBL/GenBank/DDBJ whole genome shotgun (WGS) entry which is preliminary data.</text>
</comment>
<reference evidence="7 8" key="1">
    <citation type="submission" date="2017-10" db="EMBL/GenBank/DDBJ databases">
        <title>Two draft genome sequences of Pusillimonas sp. strains isolated from a nitrate- and radionuclide-contaminated groundwater in Russia.</title>
        <authorList>
            <person name="Grouzdev D.S."/>
            <person name="Tourova T.P."/>
            <person name="Goeva M.A."/>
            <person name="Babich T.L."/>
            <person name="Sokolova D.S."/>
            <person name="Abdullin R."/>
            <person name="Poltaraus A.B."/>
            <person name="Toshchakov S.V."/>
            <person name="Nazina T.N."/>
        </authorList>
    </citation>
    <scope>NUCLEOTIDE SEQUENCE [LARGE SCALE GENOMIC DNA]</scope>
    <source>
        <strain evidence="7 8">JR1/69-3-13</strain>
    </source>
</reference>
<dbReference type="EMBL" id="PDNW01000004">
    <property type="protein sequence ID" value="PLC50699.1"/>
    <property type="molecule type" value="Genomic_DNA"/>
</dbReference>
<evidence type="ECO:0000256" key="4">
    <source>
        <dbReference type="RuleBase" id="RU003719"/>
    </source>
</evidence>
<dbReference type="SUPFAM" id="SSF52283">
    <property type="entry name" value="Formate/glycerate dehydrogenase catalytic domain-like"/>
    <property type="match status" value="1"/>
</dbReference>
<dbReference type="OrthoDB" id="9805416at2"/>
<keyword evidence="8" id="KW-1185">Reference proteome</keyword>
<evidence type="ECO:0000313" key="8">
    <source>
        <dbReference type="Proteomes" id="UP000234190"/>
    </source>
</evidence>
<dbReference type="GO" id="GO:0051287">
    <property type="term" value="F:NAD binding"/>
    <property type="evidence" value="ECO:0007669"/>
    <property type="project" value="InterPro"/>
</dbReference>
<dbReference type="PANTHER" id="PTHR42789:SF1">
    <property type="entry name" value="D-ISOMER SPECIFIC 2-HYDROXYACID DEHYDROGENASE FAMILY PROTEIN (AFU_ORTHOLOGUE AFUA_6G10090)"/>
    <property type="match status" value="1"/>
</dbReference>
<organism evidence="7 8">
    <name type="scientific">Pollutimonas subterranea</name>
    <dbReference type="NCBI Taxonomy" id="2045210"/>
    <lineage>
        <taxon>Bacteria</taxon>
        <taxon>Pseudomonadati</taxon>
        <taxon>Pseudomonadota</taxon>
        <taxon>Betaproteobacteria</taxon>
        <taxon>Burkholderiales</taxon>
        <taxon>Alcaligenaceae</taxon>
        <taxon>Pollutimonas</taxon>
    </lineage>
</organism>
<gene>
    <name evidence="7" type="ORF">CR159_06765</name>
</gene>
<dbReference type="Pfam" id="PF00389">
    <property type="entry name" value="2-Hacid_dh"/>
    <property type="match status" value="1"/>
</dbReference>
<dbReference type="PANTHER" id="PTHR42789">
    <property type="entry name" value="D-ISOMER SPECIFIC 2-HYDROXYACID DEHYDROGENASE FAMILY PROTEIN (AFU_ORTHOLOGUE AFUA_6G10090)"/>
    <property type="match status" value="1"/>
</dbReference>
<dbReference type="RefSeq" id="WP_102073245.1">
    <property type="nucleotide sequence ID" value="NZ_PDNW01000004.1"/>
</dbReference>
<evidence type="ECO:0000256" key="1">
    <source>
        <dbReference type="ARBA" id="ARBA00005854"/>
    </source>
</evidence>
<evidence type="ECO:0000256" key="3">
    <source>
        <dbReference type="ARBA" id="ARBA00023027"/>
    </source>
</evidence>
<keyword evidence="3" id="KW-0520">NAD</keyword>
<dbReference type="FunFam" id="3.40.50.720:FF:000203">
    <property type="entry name" value="D-3-phosphoglycerate dehydrogenase (SerA)"/>
    <property type="match status" value="1"/>
</dbReference>
<dbReference type="GO" id="GO:0016616">
    <property type="term" value="F:oxidoreductase activity, acting on the CH-OH group of donors, NAD or NADP as acceptor"/>
    <property type="evidence" value="ECO:0007669"/>
    <property type="project" value="InterPro"/>
</dbReference>
<dbReference type="CDD" id="cd12173">
    <property type="entry name" value="PGDH_4"/>
    <property type="match status" value="1"/>
</dbReference>
<dbReference type="Pfam" id="PF02826">
    <property type="entry name" value="2-Hacid_dh_C"/>
    <property type="match status" value="1"/>
</dbReference>
<protein>
    <submittedName>
        <fullName evidence="7">3-phosphoglycerate dehydrogenase</fullName>
    </submittedName>
</protein>
<dbReference type="InterPro" id="IPR006140">
    <property type="entry name" value="D-isomer_DH_NAD-bd"/>
</dbReference>
<name>A0A2N4U6R8_9BURK</name>
<sequence>MNTIPKKVVRLNLWTDPSFDEILSASPNVSLRVLSLQDDSPATIWEQLELADIYHISAAKDEVPVEWLVTQQLIQRCPNLACVSTSGAGYDTVDVQACTDAGILVVNQAGGNANSVAEHAIGLMLAVSRRIVESDQKLKTETGFSREDLMGHELSGKVLGLVGLGHIGTRTARLGAAFGMDVLAYDPYLDENAIAGRGARAVSLDQLLANSDIVSLHCPRTTETNGLFAAEVFGQMKQGALFISTARGGIHDEAALYDALASGHLAGAGLDVWRIEPPPADHPLLSLNNVVSTYHTAGVTHEGRRNVATMAATQILQVCAGETAERMINKEVLPKFLARFKAMPG</sequence>
<evidence type="ECO:0000313" key="7">
    <source>
        <dbReference type="EMBL" id="PLC50699.1"/>
    </source>
</evidence>
<dbReference type="InterPro" id="IPR036291">
    <property type="entry name" value="NAD(P)-bd_dom_sf"/>
</dbReference>
<dbReference type="Proteomes" id="UP000234190">
    <property type="component" value="Unassembled WGS sequence"/>
</dbReference>
<evidence type="ECO:0000256" key="2">
    <source>
        <dbReference type="ARBA" id="ARBA00023002"/>
    </source>
</evidence>
<accession>A0A2N4U6R8</accession>
<dbReference type="Gene3D" id="3.40.50.720">
    <property type="entry name" value="NAD(P)-binding Rossmann-like Domain"/>
    <property type="match status" value="2"/>
</dbReference>
<feature type="domain" description="D-isomer specific 2-hydroxyacid dehydrogenase NAD-binding" evidence="6">
    <location>
        <begin position="121"/>
        <end position="297"/>
    </location>
</feature>
<keyword evidence="2 4" id="KW-0560">Oxidoreductase</keyword>
<evidence type="ECO:0000259" key="5">
    <source>
        <dbReference type="Pfam" id="PF00389"/>
    </source>
</evidence>
<dbReference type="InterPro" id="IPR006139">
    <property type="entry name" value="D-isomer_2_OHA_DH_cat_dom"/>
</dbReference>
<dbReference type="InterPro" id="IPR050857">
    <property type="entry name" value="D-2-hydroxyacid_DH"/>
</dbReference>
<feature type="domain" description="D-isomer specific 2-hydroxyacid dehydrogenase catalytic" evidence="5">
    <location>
        <begin position="69"/>
        <end position="329"/>
    </location>
</feature>
<evidence type="ECO:0000259" key="6">
    <source>
        <dbReference type="Pfam" id="PF02826"/>
    </source>
</evidence>
<dbReference type="AlphaFoldDB" id="A0A2N4U6R8"/>
<comment type="similarity">
    <text evidence="1 4">Belongs to the D-isomer specific 2-hydroxyacid dehydrogenase family.</text>
</comment>
<dbReference type="SUPFAM" id="SSF51735">
    <property type="entry name" value="NAD(P)-binding Rossmann-fold domains"/>
    <property type="match status" value="1"/>
</dbReference>
<proteinExistence type="inferred from homology"/>